<evidence type="ECO:0000313" key="2">
    <source>
        <dbReference type="EMBL" id="KAK1332600.1"/>
    </source>
</evidence>
<comment type="caution">
    <text evidence="2">The sequence shown here is derived from an EMBL/GenBank/DDBJ whole genome shotgun (WGS) entry which is preliminary data.</text>
</comment>
<organism evidence="2 3">
    <name type="scientific">Cnephaeus nilssonii</name>
    <name type="common">Northern bat</name>
    <name type="synonym">Eptesicus nilssonii</name>
    <dbReference type="NCBI Taxonomy" id="3371016"/>
    <lineage>
        <taxon>Eukaryota</taxon>
        <taxon>Metazoa</taxon>
        <taxon>Chordata</taxon>
        <taxon>Craniata</taxon>
        <taxon>Vertebrata</taxon>
        <taxon>Euteleostomi</taxon>
        <taxon>Mammalia</taxon>
        <taxon>Eutheria</taxon>
        <taxon>Laurasiatheria</taxon>
        <taxon>Chiroptera</taxon>
        <taxon>Yangochiroptera</taxon>
        <taxon>Vespertilionidae</taxon>
        <taxon>Cnephaeus</taxon>
    </lineage>
</organism>
<dbReference type="Pfam" id="PF03031">
    <property type="entry name" value="NIF"/>
    <property type="match status" value="1"/>
</dbReference>
<dbReference type="Gene3D" id="3.40.50.1000">
    <property type="entry name" value="HAD superfamily/HAD-like"/>
    <property type="match status" value="1"/>
</dbReference>
<feature type="domain" description="FCP1 homology" evidence="1">
    <location>
        <begin position="52"/>
        <end position="76"/>
    </location>
</feature>
<dbReference type="EMBL" id="JAULJE010000018">
    <property type="protein sequence ID" value="KAK1332600.1"/>
    <property type="molecule type" value="Genomic_DNA"/>
</dbReference>
<accession>A0AA40HKX5</accession>
<dbReference type="Proteomes" id="UP001177744">
    <property type="component" value="Unassembled WGS sequence"/>
</dbReference>
<evidence type="ECO:0000259" key="1">
    <source>
        <dbReference type="Pfam" id="PF03031"/>
    </source>
</evidence>
<protein>
    <recommendedName>
        <fullName evidence="1">FCP1 homology domain-containing protein</fullName>
    </recommendedName>
</protein>
<dbReference type="InterPro" id="IPR023214">
    <property type="entry name" value="HAD_sf"/>
</dbReference>
<dbReference type="SUPFAM" id="SSF56784">
    <property type="entry name" value="HAD-like"/>
    <property type="match status" value="1"/>
</dbReference>
<gene>
    <name evidence="2" type="ORF">QTO34_007283</name>
</gene>
<keyword evidence="3" id="KW-1185">Reference proteome</keyword>
<proteinExistence type="predicted"/>
<reference evidence="2" key="1">
    <citation type="submission" date="2023-06" db="EMBL/GenBank/DDBJ databases">
        <title>Reference genome for the Northern bat (Eptesicus nilssonii), a most northern bat species.</title>
        <authorList>
            <person name="Laine V.N."/>
            <person name="Pulliainen A.T."/>
            <person name="Lilley T.M."/>
        </authorList>
    </citation>
    <scope>NUCLEOTIDE SEQUENCE</scope>
    <source>
        <strain evidence="2">BLF_Eptnil</strain>
        <tissue evidence="2">Kidney</tissue>
    </source>
</reference>
<evidence type="ECO:0000313" key="3">
    <source>
        <dbReference type="Proteomes" id="UP001177744"/>
    </source>
</evidence>
<dbReference type="AlphaFoldDB" id="A0AA40HKX5"/>
<sequence length="93" mass="10762">MGSHGDQRQVMPIPSVRVSYYRDIEIDFLADTQHPPAKYLLPEVTVLDYGKKCVVIDLDETLVHSSFKVSQHKDHTYGGIHYFKEANDEKVWK</sequence>
<dbReference type="InterPro" id="IPR004274">
    <property type="entry name" value="FCP1_dom"/>
</dbReference>
<name>A0AA40HKX5_CNENI</name>
<dbReference type="InterPro" id="IPR036412">
    <property type="entry name" value="HAD-like_sf"/>
</dbReference>